<dbReference type="GeneID" id="80896828"/>
<organism evidence="2 3">
    <name type="scientific">Akanthomyces muscarius</name>
    <name type="common">Entomopathogenic fungus</name>
    <name type="synonym">Lecanicillium muscarium</name>
    <dbReference type="NCBI Taxonomy" id="2231603"/>
    <lineage>
        <taxon>Eukaryota</taxon>
        <taxon>Fungi</taxon>
        <taxon>Dikarya</taxon>
        <taxon>Ascomycota</taxon>
        <taxon>Pezizomycotina</taxon>
        <taxon>Sordariomycetes</taxon>
        <taxon>Hypocreomycetidae</taxon>
        <taxon>Hypocreales</taxon>
        <taxon>Cordycipitaceae</taxon>
        <taxon>Akanthomyces</taxon>
    </lineage>
</organism>
<keyword evidence="3" id="KW-1185">Reference proteome</keyword>
<evidence type="ECO:0000313" key="2">
    <source>
        <dbReference type="EMBL" id="KAJ4153168.1"/>
    </source>
</evidence>
<evidence type="ECO:0000256" key="1">
    <source>
        <dbReference type="SAM" id="MobiDB-lite"/>
    </source>
</evidence>
<dbReference type="KEGG" id="amus:LMH87_009669"/>
<reference evidence="2" key="1">
    <citation type="journal article" date="2023" name="Access Microbiol">
        <title>De-novo genome assembly for Akanthomyces muscarius, a biocontrol agent of insect agricultural pests.</title>
        <authorList>
            <person name="Erdos Z."/>
            <person name="Studholme D.J."/>
            <person name="Raymond B."/>
            <person name="Sharma M."/>
        </authorList>
    </citation>
    <scope>NUCLEOTIDE SEQUENCE</scope>
    <source>
        <strain evidence="2">Ve6</strain>
    </source>
</reference>
<sequence length="69" mass="7773">MRLQMMSPPARPSAGIDPEQFIPKADRLEQAVTRGRSPQTVHLPTRFDLVWTESSEDAMSIVSTDSSEW</sequence>
<dbReference type="RefSeq" id="XP_056053826.1">
    <property type="nucleotide sequence ID" value="XM_056196706.1"/>
</dbReference>
<protein>
    <submittedName>
        <fullName evidence="2">Uncharacterized protein</fullName>
    </submittedName>
</protein>
<dbReference type="EMBL" id="JAJHUN010000008">
    <property type="protein sequence ID" value="KAJ4153168.1"/>
    <property type="molecule type" value="Genomic_DNA"/>
</dbReference>
<dbReference type="Proteomes" id="UP001144673">
    <property type="component" value="Chromosome 5"/>
</dbReference>
<accession>A0A9W8QBT9</accession>
<evidence type="ECO:0000313" key="3">
    <source>
        <dbReference type="Proteomes" id="UP001144673"/>
    </source>
</evidence>
<proteinExistence type="predicted"/>
<name>A0A9W8QBT9_AKAMU</name>
<feature type="region of interest" description="Disordered" evidence="1">
    <location>
        <begin position="1"/>
        <end position="22"/>
    </location>
</feature>
<gene>
    <name evidence="2" type="ORF">LMH87_009669</name>
</gene>
<comment type="caution">
    <text evidence="2">The sequence shown here is derived from an EMBL/GenBank/DDBJ whole genome shotgun (WGS) entry which is preliminary data.</text>
</comment>
<dbReference type="AlphaFoldDB" id="A0A9W8QBT9"/>